<reference evidence="2" key="1">
    <citation type="submission" date="2017-02" db="EMBL/GenBank/DDBJ databases">
        <authorList>
            <person name="Dridi B."/>
        </authorList>
    </citation>
    <scope>NUCLEOTIDE SEQUENCE [LARGE SCALE GENOMIC DNA]</scope>
    <source>
        <strain evidence="2">B Co 03.10</strain>
    </source>
</reference>
<dbReference type="EMBL" id="FWFF01000005">
    <property type="protein sequence ID" value="SLM95545.1"/>
    <property type="molecule type" value="Genomic_DNA"/>
</dbReference>
<dbReference type="AlphaFoldDB" id="A0A1X6X8R4"/>
<protein>
    <submittedName>
        <fullName evidence="1">Probable uroporphyrin-III c-methyltransferase</fullName>
        <ecNumber evidence="1">2.1.1.107</ecNumber>
    </submittedName>
</protein>
<dbReference type="GO" id="GO:0004851">
    <property type="term" value="F:uroporphyrin-III C-methyltransferase activity"/>
    <property type="evidence" value="ECO:0007669"/>
    <property type="project" value="UniProtKB-EC"/>
</dbReference>
<dbReference type="GO" id="GO:0032259">
    <property type="term" value="P:methylation"/>
    <property type="evidence" value="ECO:0007669"/>
    <property type="project" value="UniProtKB-KW"/>
</dbReference>
<evidence type="ECO:0000313" key="2">
    <source>
        <dbReference type="Proteomes" id="UP000196581"/>
    </source>
</evidence>
<evidence type="ECO:0000313" key="1">
    <source>
        <dbReference type="EMBL" id="SLM95545.1"/>
    </source>
</evidence>
<dbReference type="RefSeq" id="WP_087005581.1">
    <property type="nucleotide sequence ID" value="NZ_FWFF01000005.1"/>
</dbReference>
<accession>A0A1X6X8R4</accession>
<keyword evidence="1" id="KW-0808">Transferase</keyword>
<dbReference type="PANTHER" id="PTHR36849">
    <property type="entry name" value="CYTOPLASMIC PROTEIN-RELATED"/>
    <property type="match status" value="1"/>
</dbReference>
<name>A0A1X6X8R4_9MICO</name>
<dbReference type="PANTHER" id="PTHR36849:SF1">
    <property type="entry name" value="CYTOPLASMIC PROTEIN"/>
    <property type="match status" value="1"/>
</dbReference>
<dbReference type="Pfam" id="PF22752">
    <property type="entry name" value="DUF488-N3i"/>
    <property type="match status" value="1"/>
</dbReference>
<organism evidence="1 2">
    <name type="scientific">Brevibacterium yomogidense</name>
    <dbReference type="NCBI Taxonomy" id="946573"/>
    <lineage>
        <taxon>Bacteria</taxon>
        <taxon>Bacillati</taxon>
        <taxon>Actinomycetota</taxon>
        <taxon>Actinomycetes</taxon>
        <taxon>Micrococcales</taxon>
        <taxon>Brevibacteriaceae</taxon>
        <taxon>Brevibacterium</taxon>
    </lineage>
</organism>
<dbReference type="EC" id="2.1.1.107" evidence="1"/>
<dbReference type="Proteomes" id="UP000196581">
    <property type="component" value="Unassembled WGS sequence"/>
</dbReference>
<dbReference type="InterPro" id="IPR052552">
    <property type="entry name" value="YeaO-like"/>
</dbReference>
<proteinExistence type="predicted"/>
<keyword evidence="2" id="KW-1185">Reference proteome</keyword>
<sequence length="132" mass="15076">MSDDETTEIDDTAGIAAVRLHRDDQPDGYRVLVDRLWPRGVAKSDLGHDDWDRDVAPSDDLRRRFHGGHLTFHNFAQAYEAELRRSDAPQDLLDRFAESGKDLLVLLYAAKDEEENHALVLADHLRELKEDA</sequence>
<gene>
    <name evidence="1" type="ORF">FM105_04925</name>
</gene>
<keyword evidence="1" id="KW-0489">Methyltransferase</keyword>